<gene>
    <name evidence="3" type="ORF">HMPREF0381_1311</name>
</gene>
<evidence type="ECO:0000313" key="3">
    <source>
        <dbReference type="EMBL" id="EFU76795.1"/>
    </source>
</evidence>
<comment type="caution">
    <text evidence="3">The sequence shown here is derived from an EMBL/GenBank/DDBJ whole genome shotgun (WGS) entry which is preliminary data.</text>
</comment>
<dbReference type="InterPro" id="IPR036188">
    <property type="entry name" value="FAD/NAD-bd_sf"/>
</dbReference>
<dbReference type="EMBL" id="AEPW01000052">
    <property type="protein sequence ID" value="EFU76795.1"/>
    <property type="molecule type" value="Genomic_DNA"/>
</dbReference>
<accession>E6LMX6</accession>
<dbReference type="Pfam" id="PF14691">
    <property type="entry name" value="Fer4_20"/>
    <property type="match status" value="1"/>
</dbReference>
<dbReference type="GO" id="GO:0016491">
    <property type="term" value="F:oxidoreductase activity"/>
    <property type="evidence" value="ECO:0007669"/>
    <property type="project" value="InterPro"/>
</dbReference>
<dbReference type="PRINTS" id="PR00469">
    <property type="entry name" value="PNDRDTASEII"/>
</dbReference>
<dbReference type="eggNOG" id="COG0493">
    <property type="taxonomic scope" value="Bacteria"/>
</dbReference>
<dbReference type="Gene3D" id="3.50.50.60">
    <property type="entry name" value="FAD/NAD(P)-binding domain"/>
    <property type="match status" value="2"/>
</dbReference>
<dbReference type="Gene3D" id="1.10.1060.10">
    <property type="entry name" value="Alpha-helical ferredoxin"/>
    <property type="match status" value="1"/>
</dbReference>
<dbReference type="RefSeq" id="WP_008751078.1">
    <property type="nucleotide sequence ID" value="NZ_GL622296.1"/>
</dbReference>
<dbReference type="InterPro" id="IPR009051">
    <property type="entry name" value="Helical_ferredxn"/>
</dbReference>
<organism evidence="3 4">
    <name type="scientific">Lachnoanaerobaculum saburreum DSM 3986</name>
    <dbReference type="NCBI Taxonomy" id="887325"/>
    <lineage>
        <taxon>Bacteria</taxon>
        <taxon>Bacillati</taxon>
        <taxon>Bacillota</taxon>
        <taxon>Clostridia</taxon>
        <taxon>Lachnospirales</taxon>
        <taxon>Lachnospiraceae</taxon>
        <taxon>Lachnoanaerobaculum</taxon>
    </lineage>
</organism>
<name>E6LMX6_9FIRM</name>
<evidence type="ECO:0000259" key="2">
    <source>
        <dbReference type="Pfam" id="PF14691"/>
    </source>
</evidence>
<dbReference type="PRINTS" id="PR00368">
    <property type="entry name" value="FADPNR"/>
</dbReference>
<dbReference type="PANTHER" id="PTHR42783:SF3">
    <property type="entry name" value="GLUTAMATE SYNTHASE [NADPH] SMALL CHAIN-RELATED"/>
    <property type="match status" value="1"/>
</dbReference>
<dbReference type="PANTHER" id="PTHR42783">
    <property type="entry name" value="GLUTAMATE SYNTHASE [NADPH] SMALL CHAIN"/>
    <property type="match status" value="1"/>
</dbReference>
<dbReference type="InterPro" id="IPR023753">
    <property type="entry name" value="FAD/NAD-binding_dom"/>
</dbReference>
<dbReference type="SUPFAM" id="SSF51971">
    <property type="entry name" value="Nucleotide-binding domain"/>
    <property type="match status" value="2"/>
</dbReference>
<dbReference type="GO" id="GO:0051536">
    <property type="term" value="F:iron-sulfur cluster binding"/>
    <property type="evidence" value="ECO:0007669"/>
    <property type="project" value="InterPro"/>
</dbReference>
<protein>
    <submittedName>
        <fullName evidence="3">Pyridine nucleotide-disulfide oxidoreductase</fullName>
    </submittedName>
</protein>
<sequence>MGLHIVNEANKCLQCKKPLCSMHCPVTTSIPQVISLFKEGKIMEAGEILFENNPLSLVCSIVCDHEAQCLGNCIMNRKNNPVRFCDIERFISDFYLDRMEFVKKPRKNIMVAVIGGGPAGMTVAIKMIKEGYDVTIFDEKNSIGGVLQYGIPDFRLPKSLMKRYYDKMEEIGIKIRNNTAVGGALEIKDLFRDGYKAVFVGTGVWRAKTLGIAGESLPNVHFSVDYLANPDGHKLGESVAIIGMGNAAMDVARTALRRGSRSVRLYARSKRVAANSVEIESAKYEGAEFIFGKAIESITYDGPVFKTAIFDEENNVVGYEKDLDYVDADSTIISVSNGPKNKLVLTTPGLKASDKGLLVVDENCMTTVEGVFAAGDVVLGSKTVVDAVGQAKIAVEGMLRYLEDLEAKKIE</sequence>
<dbReference type="AlphaFoldDB" id="E6LMX6"/>
<dbReference type="Pfam" id="PF07992">
    <property type="entry name" value="Pyr_redox_2"/>
    <property type="match status" value="1"/>
</dbReference>
<evidence type="ECO:0000259" key="1">
    <source>
        <dbReference type="Pfam" id="PF07992"/>
    </source>
</evidence>
<reference evidence="3 4" key="1">
    <citation type="submission" date="2010-12" db="EMBL/GenBank/DDBJ databases">
        <authorList>
            <person name="Muzny D."/>
            <person name="Qin X."/>
            <person name="Deng J."/>
            <person name="Jiang H."/>
            <person name="Liu Y."/>
            <person name="Qu J."/>
            <person name="Song X.-Z."/>
            <person name="Zhang L."/>
            <person name="Thornton R."/>
            <person name="Coyle M."/>
            <person name="Francisco L."/>
            <person name="Jackson L."/>
            <person name="Javaid M."/>
            <person name="Korchina V."/>
            <person name="Kovar C."/>
            <person name="Mata R."/>
            <person name="Mathew T."/>
            <person name="Ngo R."/>
            <person name="Nguyen L."/>
            <person name="Nguyen N."/>
            <person name="Okwuonu G."/>
            <person name="Ongeri F."/>
            <person name="Pham C."/>
            <person name="Simmons D."/>
            <person name="Wilczek-Boney K."/>
            <person name="Hale W."/>
            <person name="Jakkamsetti A."/>
            <person name="Pham P."/>
            <person name="Ruth R."/>
            <person name="San Lucas F."/>
            <person name="Warren J."/>
            <person name="Zhang J."/>
            <person name="Zhao Z."/>
            <person name="Zhou C."/>
            <person name="Zhu D."/>
            <person name="Lee S."/>
            <person name="Bess C."/>
            <person name="Blankenburg K."/>
            <person name="Forbes L."/>
            <person name="Fu Q."/>
            <person name="Gubbala S."/>
            <person name="Hirani K."/>
            <person name="Jayaseelan J.C."/>
            <person name="Lara F."/>
            <person name="Munidasa M."/>
            <person name="Palculict T."/>
            <person name="Patil S."/>
            <person name="Pu L.-L."/>
            <person name="Saada N."/>
            <person name="Tang L."/>
            <person name="Weissenberger G."/>
            <person name="Zhu Y."/>
            <person name="Hemphill L."/>
            <person name="Shang Y."/>
            <person name="Youmans B."/>
            <person name="Ayvaz T."/>
            <person name="Ross M."/>
            <person name="Santibanez J."/>
            <person name="Aqrawi P."/>
            <person name="Gross S."/>
            <person name="Joshi V."/>
            <person name="Fowler G."/>
            <person name="Nazareth L."/>
            <person name="Reid J."/>
            <person name="Worley K."/>
            <person name="Petrosino J."/>
            <person name="Highlander S."/>
            <person name="Gibbs R."/>
        </authorList>
    </citation>
    <scope>NUCLEOTIDE SEQUENCE [LARGE SCALE GENOMIC DNA]</scope>
    <source>
        <strain evidence="3 4">DSM 3986</strain>
    </source>
</reference>
<evidence type="ECO:0000313" key="4">
    <source>
        <dbReference type="Proteomes" id="UP000003434"/>
    </source>
</evidence>
<feature type="domain" description="FAD/NAD(P)-binding" evidence="1">
    <location>
        <begin position="111"/>
        <end position="391"/>
    </location>
</feature>
<feature type="domain" description="Dihydroprymidine dehydrogenase" evidence="2">
    <location>
        <begin position="5"/>
        <end position="95"/>
    </location>
</feature>
<dbReference type="HOGENOM" id="CLU_000422_3_3_9"/>
<dbReference type="Proteomes" id="UP000003434">
    <property type="component" value="Unassembled WGS sequence"/>
</dbReference>
<dbReference type="InterPro" id="IPR028261">
    <property type="entry name" value="DPD_II"/>
</dbReference>
<dbReference type="SUPFAM" id="SSF46548">
    <property type="entry name" value="alpha-helical ferredoxin"/>
    <property type="match status" value="1"/>
</dbReference>
<proteinExistence type="predicted"/>